<dbReference type="InterPro" id="IPR008928">
    <property type="entry name" value="6-hairpin_glycosidase_sf"/>
</dbReference>
<name>A0A7W3IRZ1_9ACTN</name>
<dbReference type="GO" id="GO:0005993">
    <property type="term" value="P:trehalose catabolic process"/>
    <property type="evidence" value="ECO:0007669"/>
    <property type="project" value="TreeGrafter"/>
</dbReference>
<feature type="domain" description="GH15-like" evidence="1">
    <location>
        <begin position="242"/>
        <end position="520"/>
    </location>
</feature>
<dbReference type="InterPro" id="IPR045582">
    <property type="entry name" value="Trehalase-like_N"/>
</dbReference>
<dbReference type="GO" id="GO:0015927">
    <property type="term" value="F:trehalase activity"/>
    <property type="evidence" value="ECO:0007669"/>
    <property type="project" value="TreeGrafter"/>
</dbReference>
<dbReference type="Proteomes" id="UP000523079">
    <property type="component" value="Unassembled WGS sequence"/>
</dbReference>
<accession>A0A7W3IRZ1</accession>
<evidence type="ECO:0000259" key="2">
    <source>
        <dbReference type="Pfam" id="PF19291"/>
    </source>
</evidence>
<dbReference type="Pfam" id="PF00723">
    <property type="entry name" value="Glyco_hydro_15"/>
    <property type="match status" value="2"/>
</dbReference>
<feature type="domain" description="Trehalase-like N-terminal" evidence="2">
    <location>
        <begin position="20"/>
        <end position="140"/>
    </location>
</feature>
<evidence type="ECO:0000259" key="1">
    <source>
        <dbReference type="Pfam" id="PF00723"/>
    </source>
</evidence>
<dbReference type="PANTHER" id="PTHR31616">
    <property type="entry name" value="TREHALASE"/>
    <property type="match status" value="1"/>
</dbReference>
<organism evidence="3 4">
    <name type="scientific">Microlunatus kandeliicorticis</name>
    <dbReference type="NCBI Taxonomy" id="1759536"/>
    <lineage>
        <taxon>Bacteria</taxon>
        <taxon>Bacillati</taxon>
        <taxon>Actinomycetota</taxon>
        <taxon>Actinomycetes</taxon>
        <taxon>Propionibacteriales</taxon>
        <taxon>Propionibacteriaceae</taxon>
        <taxon>Microlunatus</taxon>
    </lineage>
</organism>
<feature type="domain" description="GH15-like" evidence="1">
    <location>
        <begin position="536"/>
        <end position="579"/>
    </location>
</feature>
<dbReference type="InterPro" id="IPR011613">
    <property type="entry name" value="GH15-like"/>
</dbReference>
<evidence type="ECO:0008006" key="5">
    <source>
        <dbReference type="Google" id="ProtNLM"/>
    </source>
</evidence>
<keyword evidence="4" id="KW-1185">Reference proteome</keyword>
<dbReference type="PANTHER" id="PTHR31616:SF10">
    <property type="entry name" value="TREHALASE"/>
    <property type="match status" value="1"/>
</dbReference>
<protein>
    <recommendedName>
        <fullName evidence="5">Glucoamylase (Glucan-1,4-alpha-glucosidase), GH15 family</fullName>
    </recommendedName>
</protein>
<dbReference type="SUPFAM" id="SSF48208">
    <property type="entry name" value="Six-hairpin glycosidases"/>
    <property type="match status" value="1"/>
</dbReference>
<reference evidence="3 4" key="1">
    <citation type="submission" date="2020-07" db="EMBL/GenBank/DDBJ databases">
        <title>Sequencing the genomes of 1000 actinobacteria strains.</title>
        <authorList>
            <person name="Klenk H.-P."/>
        </authorList>
    </citation>
    <scope>NUCLEOTIDE SEQUENCE [LARGE SCALE GENOMIC DNA]</scope>
    <source>
        <strain evidence="3 4">DSM 100723</strain>
    </source>
</reference>
<sequence>MTTQRPHGLEADYPPQALRDYALIADGHRGALIGPRGDITWLCAPRWDSPAVFSHLVGGDGLYALTPDAPFVWGGSYEPDSMIWRSRWVADDTATVQSREALAYPGEADRLVLLRRVWSTGGPARVSVLLRVSAEFGRRPMERPKLDQHGRWTARVGELRLRWSGAAAARWEDHALRLELDLDPDRPHDLVLELSDRPLADPVDPDQAWSATTQAWTEQVPDLSRTAAPRDAAQAYAVLRSLTDPGGGMVAAATLGLPERAKAGKNYDYRYAWIRDQVYAGLACAVDEPLPLFDDAVAFTTARLLEHGDALSPGYRVDGSPIPGEEQLDLPGYPGGTVVVGNWVRRQFQLDALGEMLELLAAGLRLDRLDTHHVEAIDLAIDVIARRWNEPEAGIWELDDAWWTQSRLAAVAGLRAVAHELPASQAGRAATLADAVLAETGRRALGTDGAWMRSPDHPGVDASLLLPAVRGALPADDPRTVNTLAKVEADLVQDHHVYRYRPDGRPLGEAEGAFTLCGFIMSLAHLQQGNAVAAYRYFDVQRTVCGSPGILTEEFDVQQRQLRGNTPQAFVHAMLLETAQRLGRA</sequence>
<evidence type="ECO:0000313" key="3">
    <source>
        <dbReference type="EMBL" id="MBA8794088.1"/>
    </source>
</evidence>
<dbReference type="Gene3D" id="1.50.10.10">
    <property type="match status" value="1"/>
</dbReference>
<dbReference type="EMBL" id="JACGWT010000002">
    <property type="protein sequence ID" value="MBA8794088.1"/>
    <property type="molecule type" value="Genomic_DNA"/>
</dbReference>
<comment type="caution">
    <text evidence="3">The sequence shown here is derived from an EMBL/GenBank/DDBJ whole genome shotgun (WGS) entry which is preliminary data.</text>
</comment>
<gene>
    <name evidence="3" type="ORF">FHX74_001693</name>
</gene>
<dbReference type="Pfam" id="PF19291">
    <property type="entry name" value="TREH_N"/>
    <property type="match status" value="1"/>
</dbReference>
<evidence type="ECO:0000313" key="4">
    <source>
        <dbReference type="Proteomes" id="UP000523079"/>
    </source>
</evidence>
<dbReference type="RefSeq" id="WP_182559607.1">
    <property type="nucleotide sequence ID" value="NZ_JACGWT010000002.1"/>
</dbReference>
<proteinExistence type="predicted"/>
<dbReference type="AlphaFoldDB" id="A0A7W3IRZ1"/>
<dbReference type="InterPro" id="IPR012341">
    <property type="entry name" value="6hp_glycosidase-like_sf"/>
</dbReference>